<evidence type="ECO:0000313" key="5">
    <source>
        <dbReference type="Proteomes" id="UP001375240"/>
    </source>
</evidence>
<organism evidence="4 5">
    <name type="scientific">Orbilia brochopaga</name>
    <dbReference type="NCBI Taxonomy" id="3140254"/>
    <lineage>
        <taxon>Eukaryota</taxon>
        <taxon>Fungi</taxon>
        <taxon>Dikarya</taxon>
        <taxon>Ascomycota</taxon>
        <taxon>Pezizomycotina</taxon>
        <taxon>Orbiliomycetes</taxon>
        <taxon>Orbiliales</taxon>
        <taxon>Orbiliaceae</taxon>
        <taxon>Orbilia</taxon>
    </lineage>
</organism>
<dbReference type="GO" id="GO:0006260">
    <property type="term" value="P:DNA replication"/>
    <property type="evidence" value="ECO:0007669"/>
    <property type="project" value="InterPro"/>
</dbReference>
<dbReference type="GO" id="GO:0006289">
    <property type="term" value="P:nucleotide-excision repair"/>
    <property type="evidence" value="ECO:0007669"/>
    <property type="project" value="TreeGrafter"/>
</dbReference>
<reference evidence="4 5" key="1">
    <citation type="submission" date="2019-10" db="EMBL/GenBank/DDBJ databases">
        <authorList>
            <person name="Palmer J.M."/>
        </authorList>
    </citation>
    <scope>NUCLEOTIDE SEQUENCE [LARGE SCALE GENOMIC DNA]</scope>
    <source>
        <strain evidence="4 5">TWF696</strain>
    </source>
</reference>
<dbReference type="Gene3D" id="2.40.50.140">
    <property type="entry name" value="Nucleic acid-binding proteins"/>
    <property type="match status" value="1"/>
</dbReference>
<gene>
    <name evidence="4" type="ORF">TWF696_006304</name>
</gene>
<dbReference type="EMBL" id="JAVHNQ010000004">
    <property type="protein sequence ID" value="KAK6350055.1"/>
    <property type="molecule type" value="Genomic_DNA"/>
</dbReference>
<dbReference type="GO" id="GO:0006284">
    <property type="term" value="P:base-excision repair"/>
    <property type="evidence" value="ECO:0007669"/>
    <property type="project" value="TreeGrafter"/>
</dbReference>
<dbReference type="InterPro" id="IPR012340">
    <property type="entry name" value="NA-bd_OB-fold"/>
</dbReference>
<dbReference type="AlphaFoldDB" id="A0AAV9UVU7"/>
<keyword evidence="5" id="KW-1185">Reference proteome</keyword>
<protein>
    <recommendedName>
        <fullName evidence="6">Replication factor A protein 3</fullName>
    </recommendedName>
</protein>
<evidence type="ECO:0000313" key="4">
    <source>
        <dbReference type="EMBL" id="KAK6350055.1"/>
    </source>
</evidence>
<comment type="similarity">
    <text evidence="2">Belongs to the replication factor A protein 3 family.</text>
</comment>
<proteinExistence type="inferred from homology"/>
<dbReference type="GO" id="GO:0003684">
    <property type="term" value="F:damaged DNA binding"/>
    <property type="evidence" value="ECO:0007669"/>
    <property type="project" value="TreeGrafter"/>
</dbReference>
<dbReference type="SUPFAM" id="SSF50249">
    <property type="entry name" value="Nucleic acid-binding proteins"/>
    <property type="match status" value="1"/>
</dbReference>
<name>A0AAV9UVU7_9PEZI</name>
<evidence type="ECO:0000256" key="3">
    <source>
        <dbReference type="ARBA" id="ARBA00023242"/>
    </source>
</evidence>
<comment type="subcellular location">
    <subcellularLocation>
        <location evidence="1">Nucleus</location>
    </subcellularLocation>
</comment>
<evidence type="ECO:0000256" key="2">
    <source>
        <dbReference type="ARBA" id="ARBA00009761"/>
    </source>
</evidence>
<dbReference type="Pfam" id="PF08661">
    <property type="entry name" value="Rep_fac-A_3"/>
    <property type="match status" value="1"/>
</dbReference>
<dbReference type="GO" id="GO:0006298">
    <property type="term" value="P:mismatch repair"/>
    <property type="evidence" value="ECO:0007669"/>
    <property type="project" value="TreeGrafter"/>
</dbReference>
<dbReference type="CDD" id="cd04479">
    <property type="entry name" value="RPA3"/>
    <property type="match status" value="1"/>
</dbReference>
<sequence>MAEQTPRVNATLLANFTGHTVRIAGTVIQVRGSTATIDSQGTVAIQLDSATNVKTPGNVVEVIGKVGEDQSIREYVSTDFGANVDMAAVDAVVQATHTFREIFYDPK</sequence>
<accession>A0AAV9UVU7</accession>
<dbReference type="GO" id="GO:0000724">
    <property type="term" value="P:double-strand break repair via homologous recombination"/>
    <property type="evidence" value="ECO:0007669"/>
    <property type="project" value="TreeGrafter"/>
</dbReference>
<dbReference type="Proteomes" id="UP001375240">
    <property type="component" value="Unassembled WGS sequence"/>
</dbReference>
<evidence type="ECO:0008006" key="6">
    <source>
        <dbReference type="Google" id="ProtNLM"/>
    </source>
</evidence>
<comment type="caution">
    <text evidence="4">The sequence shown here is derived from an EMBL/GenBank/DDBJ whole genome shotgun (WGS) entry which is preliminary data.</text>
</comment>
<dbReference type="GO" id="GO:0035861">
    <property type="term" value="C:site of double-strand break"/>
    <property type="evidence" value="ECO:0007669"/>
    <property type="project" value="TreeGrafter"/>
</dbReference>
<keyword evidence="3" id="KW-0539">Nucleus</keyword>
<dbReference type="GO" id="GO:0003697">
    <property type="term" value="F:single-stranded DNA binding"/>
    <property type="evidence" value="ECO:0007669"/>
    <property type="project" value="TreeGrafter"/>
</dbReference>
<dbReference type="PANTHER" id="PTHR15114">
    <property type="entry name" value="REPLICATION PROTEIN A3"/>
    <property type="match status" value="1"/>
</dbReference>
<dbReference type="InterPro" id="IPR013970">
    <property type="entry name" value="Rfa2"/>
</dbReference>
<evidence type="ECO:0000256" key="1">
    <source>
        <dbReference type="ARBA" id="ARBA00004123"/>
    </source>
</evidence>
<dbReference type="GO" id="GO:0005662">
    <property type="term" value="C:DNA replication factor A complex"/>
    <property type="evidence" value="ECO:0007669"/>
    <property type="project" value="TreeGrafter"/>
</dbReference>
<dbReference type="PANTHER" id="PTHR15114:SF1">
    <property type="entry name" value="REPLICATION PROTEIN A 14 KDA SUBUNIT"/>
    <property type="match status" value="1"/>
</dbReference>